<dbReference type="AlphaFoldDB" id="A0A3P7IDX2"/>
<gene>
    <name evidence="1" type="ORF">SVUK_LOCUS6118</name>
</gene>
<proteinExistence type="predicted"/>
<dbReference type="EMBL" id="UYYB01018882">
    <property type="protein sequence ID" value="VDM71120.1"/>
    <property type="molecule type" value="Genomic_DNA"/>
</dbReference>
<organism evidence="1 2">
    <name type="scientific">Strongylus vulgaris</name>
    <name type="common">Blood worm</name>
    <dbReference type="NCBI Taxonomy" id="40348"/>
    <lineage>
        <taxon>Eukaryota</taxon>
        <taxon>Metazoa</taxon>
        <taxon>Ecdysozoa</taxon>
        <taxon>Nematoda</taxon>
        <taxon>Chromadorea</taxon>
        <taxon>Rhabditida</taxon>
        <taxon>Rhabditina</taxon>
        <taxon>Rhabditomorpha</taxon>
        <taxon>Strongyloidea</taxon>
        <taxon>Strongylidae</taxon>
        <taxon>Strongylus</taxon>
    </lineage>
</organism>
<accession>A0A3P7IDX2</accession>
<reference evidence="1 2" key="1">
    <citation type="submission" date="2018-11" db="EMBL/GenBank/DDBJ databases">
        <authorList>
            <consortium name="Pathogen Informatics"/>
        </authorList>
    </citation>
    <scope>NUCLEOTIDE SEQUENCE [LARGE SCALE GENOMIC DNA]</scope>
</reference>
<dbReference type="OrthoDB" id="10037631at2759"/>
<name>A0A3P7IDX2_STRVU</name>
<dbReference type="Proteomes" id="UP000270094">
    <property type="component" value="Unassembled WGS sequence"/>
</dbReference>
<sequence length="90" mass="10261">MEGFTGRVMFTWHPNHPNRKLRSHIGDAIYLVAFPEISCALVPVSEKGCTVVSADQPVEFPTDEKKKVRAFFKKRCMCHKNTRLLGHDGF</sequence>
<keyword evidence="2" id="KW-1185">Reference proteome</keyword>
<evidence type="ECO:0000313" key="2">
    <source>
        <dbReference type="Proteomes" id="UP000270094"/>
    </source>
</evidence>
<protein>
    <submittedName>
        <fullName evidence="1">Uncharacterized protein</fullName>
    </submittedName>
</protein>
<evidence type="ECO:0000313" key="1">
    <source>
        <dbReference type="EMBL" id="VDM71120.1"/>
    </source>
</evidence>